<comment type="caution">
    <text evidence="1">The sequence shown here is derived from an EMBL/GenBank/DDBJ whole genome shotgun (WGS) entry which is preliminary data.</text>
</comment>
<dbReference type="AlphaFoldDB" id="A0A4S1XB18"/>
<keyword evidence="2" id="KW-1185">Reference proteome</keyword>
<dbReference type="Proteomes" id="UP000306147">
    <property type="component" value="Unassembled WGS sequence"/>
</dbReference>
<name>A0A4S1XB18_9SPHN</name>
<evidence type="ECO:0000313" key="1">
    <source>
        <dbReference type="EMBL" id="TGX53178.1"/>
    </source>
</evidence>
<reference evidence="1 2" key="1">
    <citation type="submission" date="2019-04" db="EMBL/GenBank/DDBJ databases">
        <title>Sphingomonas psychrotolerans sp. nov., isolated from soil in the Tianshan Mountains, Xinjiang, China.</title>
        <authorList>
            <person name="Luo Y."/>
            <person name="Sheng H."/>
        </authorList>
    </citation>
    <scope>NUCLEOTIDE SEQUENCE [LARGE SCALE GENOMIC DNA]</scope>
    <source>
        <strain evidence="1 2">ZFGT-11</strain>
    </source>
</reference>
<organism evidence="1 2">
    <name type="scientific">Sphingomonas gei</name>
    <dbReference type="NCBI Taxonomy" id="1395960"/>
    <lineage>
        <taxon>Bacteria</taxon>
        <taxon>Pseudomonadati</taxon>
        <taxon>Pseudomonadota</taxon>
        <taxon>Alphaproteobacteria</taxon>
        <taxon>Sphingomonadales</taxon>
        <taxon>Sphingomonadaceae</taxon>
        <taxon>Sphingomonas</taxon>
    </lineage>
</organism>
<protein>
    <submittedName>
        <fullName evidence="1">Uncharacterized protein</fullName>
    </submittedName>
</protein>
<sequence>MTGEAVVAPFPAQLLNWAGNRSGGVRRLFDAGSGRPGQAVFETNLLHRLEAWAGSIASGPGSVPRILMLVGGPGNGKTEAIESTVGWLDAALGADGKLAAELRKSFFPPEGTAVPRLVRVDTTGLGIGSRQLGLSIVQDASAVVGAAGKQAAQLLLEELDAAQAADPGEAYLCCVNRGVLDDALIEAIDNDREGSRRLLEAVTRAVSLAPDAPSCWPLAGYSDVAVWPMDAESLLLPPLAGGEEPARSLLRTALDDKKWPAPGSCAGGASCPFCGSRERLAREREETSLLQILRWFEVASGKRWSFRDLFSLASYLLAGHRVSPREAGLEPCEWAGKLVGLDEIARRGGKPSKEQSTAIFQLVAAQYQHALFHRWERDAGPALLREIKELELDDDNTAMGLQWFLSSRRTAYLPAMIGSALEGVAELLDPALTDPDTEVQATKNTRFALREIDVRFSRSVLEGLDYVRKLQVLSRLEVDLVERLAKLDAALSVGGVRRKRPTSATNVQRFVRDFACRLVRRALGTRTAAVLDAPILQDFQRVLEDTAGDDLFDVAQEVEQLLNRNQDFEISLTTTFGQPLPPMIRRATLVVPSRSVQPLDAEKAGRPASPICFLMVGDGRSGQPIALTYDLFKAVKELEKGMSVASLPRTVLALLDTTRARLSGPIVRDKLVLDRARIRIGSSGTSVVQRRSGFAIRKEGGGR</sequence>
<dbReference type="EMBL" id="SRXT01000004">
    <property type="protein sequence ID" value="TGX53178.1"/>
    <property type="molecule type" value="Genomic_DNA"/>
</dbReference>
<accession>A0A4S1XB18</accession>
<dbReference type="RefSeq" id="WP_135963688.1">
    <property type="nucleotide sequence ID" value="NZ_SRXT01000004.1"/>
</dbReference>
<dbReference type="OrthoDB" id="6743475at2"/>
<proteinExistence type="predicted"/>
<gene>
    <name evidence="1" type="ORF">E5A73_09925</name>
</gene>
<evidence type="ECO:0000313" key="2">
    <source>
        <dbReference type="Proteomes" id="UP000306147"/>
    </source>
</evidence>